<proteinExistence type="predicted"/>
<evidence type="ECO:0000313" key="2">
    <source>
        <dbReference type="Proteomes" id="UP000642107"/>
    </source>
</evidence>
<keyword evidence="2" id="KW-1185">Reference proteome</keyword>
<dbReference type="InterPro" id="IPR021202">
    <property type="entry name" value="Rv3654c-like"/>
</dbReference>
<sequence length="131" mass="12568">MDGPAPDDGSASVLLLAVLAVAAVLAGTLALTASARALGAATSSAADLAALAGAQAAAAPWTGAVPCTVAAEAATRNGAEIVTCDVDGLGVVEVTVRRSPRGALARVAGPRTATARAGPAWVRDAEQAGAR</sequence>
<evidence type="ECO:0000313" key="1">
    <source>
        <dbReference type="EMBL" id="MBD9698034.1"/>
    </source>
</evidence>
<reference evidence="1 2" key="1">
    <citation type="submission" date="2020-09" db="EMBL/GenBank/DDBJ databases">
        <title>Flavimobilis rhizosphaerae sp. nov., isolated from rhizosphere soil of Spartina alterniflora.</title>
        <authorList>
            <person name="Hanqin C."/>
        </authorList>
    </citation>
    <scope>NUCLEOTIDE SEQUENCE [LARGE SCALE GENOMIC DNA]</scope>
    <source>
        <strain evidence="1 2">GY 10621</strain>
    </source>
</reference>
<dbReference type="NCBIfam" id="TIGR03816">
    <property type="entry name" value="tadE_like_DECH"/>
    <property type="match status" value="1"/>
</dbReference>
<dbReference type="EMBL" id="JACZDF010000001">
    <property type="protein sequence ID" value="MBD9698034.1"/>
    <property type="molecule type" value="Genomic_DNA"/>
</dbReference>
<comment type="caution">
    <text evidence="1">The sequence shown here is derived from an EMBL/GenBank/DDBJ whole genome shotgun (WGS) entry which is preliminary data.</text>
</comment>
<name>A0ABR9DM66_9MICO</name>
<protein>
    <recommendedName>
        <fullName evidence="3">Helicase/secretion neighborhood TadE-like protein</fullName>
    </recommendedName>
</protein>
<dbReference type="Proteomes" id="UP000642107">
    <property type="component" value="Unassembled WGS sequence"/>
</dbReference>
<accession>A0ABR9DM66</accession>
<evidence type="ECO:0008006" key="3">
    <source>
        <dbReference type="Google" id="ProtNLM"/>
    </source>
</evidence>
<organism evidence="1 2">
    <name type="scientific">Flavimobilis rhizosphaerae</name>
    <dbReference type="NCBI Taxonomy" id="2775421"/>
    <lineage>
        <taxon>Bacteria</taxon>
        <taxon>Bacillati</taxon>
        <taxon>Actinomycetota</taxon>
        <taxon>Actinomycetes</taxon>
        <taxon>Micrococcales</taxon>
        <taxon>Jonesiaceae</taxon>
        <taxon>Flavimobilis</taxon>
    </lineage>
</organism>
<gene>
    <name evidence="1" type="ORF">IGS67_00780</name>
</gene>